<protein>
    <recommendedName>
        <fullName evidence="3">Flagellar motor switch protein FliG N-terminal domain-containing protein</fullName>
    </recommendedName>
</protein>
<accession>G8TYQ4</accession>
<evidence type="ECO:0008006" key="3">
    <source>
        <dbReference type="Google" id="ProtNLM"/>
    </source>
</evidence>
<dbReference type="PATRIC" id="fig|679936.5.peg.487"/>
<evidence type="ECO:0000313" key="2">
    <source>
        <dbReference type="Proteomes" id="UP000005439"/>
    </source>
</evidence>
<keyword evidence="2" id="KW-1185">Reference proteome</keyword>
<reference evidence="2" key="1">
    <citation type="submission" date="2011-12" db="EMBL/GenBank/DDBJ databases">
        <title>The complete genome of chromosome of Sulfobacillus acidophilus DSM 10332.</title>
        <authorList>
            <person name="Lucas S."/>
            <person name="Han J."/>
            <person name="Lapidus A."/>
            <person name="Bruce D."/>
            <person name="Goodwin L."/>
            <person name="Pitluck S."/>
            <person name="Peters L."/>
            <person name="Kyrpides N."/>
            <person name="Mavromatis K."/>
            <person name="Ivanova N."/>
            <person name="Mikhailova N."/>
            <person name="Chertkov O."/>
            <person name="Saunders E."/>
            <person name="Detter J.C."/>
            <person name="Tapia R."/>
            <person name="Han C."/>
            <person name="Land M."/>
            <person name="Hauser L."/>
            <person name="Markowitz V."/>
            <person name="Cheng J.-F."/>
            <person name="Hugenholtz P."/>
            <person name="Woyke T."/>
            <person name="Wu D."/>
            <person name="Pukall R."/>
            <person name="Gehrich-Schroeter G."/>
            <person name="Schneider S."/>
            <person name="Klenk H.-P."/>
            <person name="Eisen J.A."/>
        </authorList>
    </citation>
    <scope>NUCLEOTIDE SEQUENCE [LARGE SCALE GENOMIC DNA]</scope>
    <source>
        <strain evidence="2">ATCC 700253 / DSM 10332 / NAL</strain>
    </source>
</reference>
<organism evidence="1 2">
    <name type="scientific">Sulfobacillus acidophilus (strain ATCC 700253 / DSM 10332 / NAL)</name>
    <dbReference type="NCBI Taxonomy" id="679936"/>
    <lineage>
        <taxon>Bacteria</taxon>
        <taxon>Bacillati</taxon>
        <taxon>Bacillota</taxon>
        <taxon>Clostridia</taxon>
        <taxon>Eubacteriales</taxon>
        <taxon>Clostridiales Family XVII. Incertae Sedis</taxon>
        <taxon>Sulfobacillus</taxon>
    </lineage>
</organism>
<reference evidence="1 2" key="2">
    <citation type="journal article" date="2012" name="Stand. Genomic Sci.">
        <title>Complete genome sequence of the moderately thermophilic mineral-sulfide-oxidizing firmicute Sulfobacillus acidophilus type strain (NAL(T)).</title>
        <authorList>
            <person name="Anderson I."/>
            <person name="Chertkov O."/>
            <person name="Chen A."/>
            <person name="Saunders E."/>
            <person name="Lapidus A."/>
            <person name="Nolan M."/>
            <person name="Lucas S."/>
            <person name="Hammon N."/>
            <person name="Deshpande S."/>
            <person name="Cheng J.F."/>
            <person name="Han C."/>
            <person name="Tapia R."/>
            <person name="Goodwin L.A."/>
            <person name="Pitluck S."/>
            <person name="Liolios K."/>
            <person name="Pagani I."/>
            <person name="Ivanova N."/>
            <person name="Mikhailova N."/>
            <person name="Pati A."/>
            <person name="Palaniappan K."/>
            <person name="Land M."/>
            <person name="Pan C."/>
            <person name="Rohde M."/>
            <person name="Pukall R."/>
            <person name="Goker M."/>
            <person name="Detter J.C."/>
            <person name="Woyke T."/>
            <person name="Bristow J."/>
            <person name="Eisen J.A."/>
            <person name="Markowitz V."/>
            <person name="Hugenholtz P."/>
            <person name="Kyrpides N.C."/>
            <person name="Klenk H.P."/>
            <person name="Mavromatis K."/>
        </authorList>
    </citation>
    <scope>NUCLEOTIDE SEQUENCE [LARGE SCALE GENOMIC DNA]</scope>
    <source>
        <strain evidence="2">ATCC 700253 / DSM 10332 / NAL</strain>
    </source>
</reference>
<sequence length="41" mass="4348">MTPPSDRLTMVATVLIALGPDAAAAILRHWPADLVAVYMAK</sequence>
<dbReference type="EMBL" id="CP003179">
    <property type="protein sequence ID" value="AEW04019.1"/>
    <property type="molecule type" value="Genomic_DNA"/>
</dbReference>
<dbReference type="HOGENOM" id="CLU_3277638_0_0_9"/>
<dbReference type="Proteomes" id="UP000005439">
    <property type="component" value="Chromosome"/>
</dbReference>
<proteinExistence type="predicted"/>
<evidence type="ECO:0000313" key="1">
    <source>
        <dbReference type="EMBL" id="AEW04019.1"/>
    </source>
</evidence>
<dbReference type="STRING" id="679936.Sulac_0467"/>
<gene>
    <name evidence="1" type="ordered locus">Sulac_0467</name>
</gene>
<dbReference type="KEGG" id="sap:Sulac_0467"/>
<name>G8TYQ4_SULAD</name>
<dbReference type="AlphaFoldDB" id="G8TYQ4"/>